<dbReference type="EMBL" id="JAHQIW010000171">
    <property type="protein sequence ID" value="KAJ1346440.1"/>
    <property type="molecule type" value="Genomic_DNA"/>
</dbReference>
<dbReference type="InterPro" id="IPR011009">
    <property type="entry name" value="Kinase-like_dom_sf"/>
</dbReference>
<keyword evidence="3" id="KW-1185">Reference proteome</keyword>
<dbReference type="AlphaFoldDB" id="A0AAD5LTT0"/>
<sequence>MTAGVESSGSENRLCDSRNVVKFYGVVNKSGDKAMIVMELVIGGSLDDHLRKSKNVICFFLQFEVIQDSAKC</sequence>
<proteinExistence type="predicted"/>
<dbReference type="Gene3D" id="1.10.510.10">
    <property type="entry name" value="Transferase(Phosphotransferase) domain 1"/>
    <property type="match status" value="1"/>
</dbReference>
<dbReference type="Pfam" id="PF07714">
    <property type="entry name" value="PK_Tyr_Ser-Thr"/>
    <property type="match status" value="1"/>
</dbReference>
<dbReference type="Proteomes" id="UP001196413">
    <property type="component" value="Unassembled WGS sequence"/>
</dbReference>
<gene>
    <name evidence="2" type="ORF">KIN20_001218</name>
</gene>
<protein>
    <recommendedName>
        <fullName evidence="1">Serine-threonine/tyrosine-protein kinase catalytic domain-containing protein</fullName>
    </recommendedName>
</protein>
<dbReference type="SUPFAM" id="SSF56112">
    <property type="entry name" value="Protein kinase-like (PK-like)"/>
    <property type="match status" value="1"/>
</dbReference>
<evidence type="ECO:0000313" key="2">
    <source>
        <dbReference type="EMBL" id="KAJ1346440.1"/>
    </source>
</evidence>
<dbReference type="GO" id="GO:0004672">
    <property type="term" value="F:protein kinase activity"/>
    <property type="evidence" value="ECO:0007669"/>
    <property type="project" value="InterPro"/>
</dbReference>
<accession>A0AAD5LTT0</accession>
<comment type="caution">
    <text evidence="2">The sequence shown here is derived from an EMBL/GenBank/DDBJ whole genome shotgun (WGS) entry which is preliminary data.</text>
</comment>
<dbReference type="InterPro" id="IPR001245">
    <property type="entry name" value="Ser-Thr/Tyr_kinase_cat_dom"/>
</dbReference>
<name>A0AAD5LTT0_PARTN</name>
<organism evidence="2 3">
    <name type="scientific">Parelaphostrongylus tenuis</name>
    <name type="common">Meningeal worm</name>
    <dbReference type="NCBI Taxonomy" id="148309"/>
    <lineage>
        <taxon>Eukaryota</taxon>
        <taxon>Metazoa</taxon>
        <taxon>Ecdysozoa</taxon>
        <taxon>Nematoda</taxon>
        <taxon>Chromadorea</taxon>
        <taxon>Rhabditida</taxon>
        <taxon>Rhabditina</taxon>
        <taxon>Rhabditomorpha</taxon>
        <taxon>Strongyloidea</taxon>
        <taxon>Metastrongylidae</taxon>
        <taxon>Parelaphostrongylus</taxon>
    </lineage>
</organism>
<evidence type="ECO:0000259" key="1">
    <source>
        <dbReference type="Pfam" id="PF07714"/>
    </source>
</evidence>
<feature type="domain" description="Serine-threonine/tyrosine-protein kinase catalytic" evidence="1">
    <location>
        <begin position="16"/>
        <end position="71"/>
    </location>
</feature>
<reference evidence="2" key="1">
    <citation type="submission" date="2021-06" db="EMBL/GenBank/DDBJ databases">
        <title>Parelaphostrongylus tenuis whole genome reference sequence.</title>
        <authorList>
            <person name="Garwood T.J."/>
            <person name="Larsen P.A."/>
            <person name="Fountain-Jones N.M."/>
            <person name="Garbe J.R."/>
            <person name="Macchietto M.G."/>
            <person name="Kania S.A."/>
            <person name="Gerhold R.W."/>
            <person name="Richards J.E."/>
            <person name="Wolf T.M."/>
        </authorList>
    </citation>
    <scope>NUCLEOTIDE SEQUENCE</scope>
    <source>
        <strain evidence="2">MNPRO001-30</strain>
        <tissue evidence="2">Meninges</tissue>
    </source>
</reference>
<evidence type="ECO:0000313" key="3">
    <source>
        <dbReference type="Proteomes" id="UP001196413"/>
    </source>
</evidence>